<sequence length="314" mass="34115">MFFSFFYKQAPKTQEAEPLIEENFSHVSVEEKNEGSLSLPSRDLLSYALELAPFIKGLLGEEVGLYVSNLERCIYCNHGSVRLPLKAGDAFGEGSATALALKKRQRIVMRVRKEVYGIPYIGIAYPITDPATGKVVGALAITSPIDRQEDLMAAAEKMEDQVNTIATAITNLSATTEELAATTENLNSTAQALKDEVRKTDSIVNLIRDIAEETHMLGLNAAIEAARVGDAGRGFNVVAGEIRNLSQNTQRSAKEVMQALQEIQRSILDLTHAIEQISAAAQQQAASTQEISAAVNELSNLAVVLKKQANELVR</sequence>
<dbReference type="InterPro" id="IPR004089">
    <property type="entry name" value="MCPsignal_dom"/>
</dbReference>
<evidence type="ECO:0000256" key="2">
    <source>
        <dbReference type="PROSITE-ProRule" id="PRU00284"/>
    </source>
</evidence>
<feature type="domain" description="Methyl-accepting transducer" evidence="3">
    <location>
        <begin position="149"/>
        <end position="314"/>
    </location>
</feature>
<organism evidence="4 5">
    <name type="scientific">Desulfofundulus thermosubterraneus DSM 16057</name>
    <dbReference type="NCBI Taxonomy" id="1121432"/>
    <lineage>
        <taxon>Bacteria</taxon>
        <taxon>Bacillati</taxon>
        <taxon>Bacillota</taxon>
        <taxon>Clostridia</taxon>
        <taxon>Eubacteriales</taxon>
        <taxon>Peptococcaceae</taxon>
        <taxon>Desulfofundulus</taxon>
    </lineage>
</organism>
<gene>
    <name evidence="4" type="ORF">SAMN02745219_00682</name>
</gene>
<evidence type="ECO:0000313" key="5">
    <source>
        <dbReference type="Proteomes" id="UP000184529"/>
    </source>
</evidence>
<dbReference type="Pfam" id="PF00015">
    <property type="entry name" value="MCPsignal"/>
    <property type="match status" value="1"/>
</dbReference>
<dbReference type="PROSITE" id="PS50111">
    <property type="entry name" value="CHEMOTAXIS_TRANSDUC_2"/>
    <property type="match status" value="1"/>
</dbReference>
<dbReference type="PANTHER" id="PTHR32089:SF112">
    <property type="entry name" value="LYSOZYME-LIKE PROTEIN-RELATED"/>
    <property type="match status" value="1"/>
</dbReference>
<dbReference type="AlphaFoldDB" id="A0A1M6CHH3"/>
<keyword evidence="1 2" id="KW-0807">Transducer</keyword>
<accession>A0A1M6CHH3</accession>
<evidence type="ECO:0000259" key="3">
    <source>
        <dbReference type="PROSITE" id="PS50111"/>
    </source>
</evidence>
<proteinExistence type="predicted"/>
<keyword evidence="5" id="KW-1185">Reference proteome</keyword>
<name>A0A1M6CHH3_9FIRM</name>
<reference evidence="5" key="1">
    <citation type="submission" date="2016-11" db="EMBL/GenBank/DDBJ databases">
        <authorList>
            <person name="Varghese N."/>
            <person name="Submissions S."/>
        </authorList>
    </citation>
    <scope>NUCLEOTIDE SEQUENCE [LARGE SCALE GENOMIC DNA]</scope>
    <source>
        <strain evidence="5">DSM 16057</strain>
    </source>
</reference>
<dbReference type="SUPFAM" id="SSF58104">
    <property type="entry name" value="Methyl-accepting chemotaxis protein (MCP) signaling domain"/>
    <property type="match status" value="1"/>
</dbReference>
<evidence type="ECO:0000256" key="1">
    <source>
        <dbReference type="ARBA" id="ARBA00023224"/>
    </source>
</evidence>
<dbReference type="Gene3D" id="1.10.287.950">
    <property type="entry name" value="Methyl-accepting chemotaxis protein"/>
    <property type="match status" value="1"/>
</dbReference>
<protein>
    <submittedName>
        <fullName evidence="4">Methyl-accepting chemotaxis protein (MCP) signalling domain-containing protein</fullName>
    </submittedName>
</protein>
<dbReference type="OrthoDB" id="3192at2"/>
<dbReference type="GO" id="GO:0007165">
    <property type="term" value="P:signal transduction"/>
    <property type="evidence" value="ECO:0007669"/>
    <property type="project" value="UniProtKB-KW"/>
</dbReference>
<dbReference type="Proteomes" id="UP000184529">
    <property type="component" value="Unassembled WGS sequence"/>
</dbReference>
<dbReference type="SMART" id="SM00283">
    <property type="entry name" value="MA"/>
    <property type="match status" value="1"/>
</dbReference>
<dbReference type="RefSeq" id="WP_072867359.1">
    <property type="nucleotide sequence ID" value="NZ_FQZM01000007.1"/>
</dbReference>
<evidence type="ECO:0000313" key="4">
    <source>
        <dbReference type="EMBL" id="SHI60457.1"/>
    </source>
</evidence>
<dbReference type="EMBL" id="FQZM01000007">
    <property type="protein sequence ID" value="SHI60457.1"/>
    <property type="molecule type" value="Genomic_DNA"/>
</dbReference>
<dbReference type="STRING" id="1121432.SAMN02745219_00682"/>
<dbReference type="PANTHER" id="PTHR32089">
    <property type="entry name" value="METHYL-ACCEPTING CHEMOTAXIS PROTEIN MCPB"/>
    <property type="match status" value="1"/>
</dbReference>
<dbReference type="GO" id="GO:0016020">
    <property type="term" value="C:membrane"/>
    <property type="evidence" value="ECO:0007669"/>
    <property type="project" value="InterPro"/>
</dbReference>